<keyword evidence="14" id="KW-1185">Reference proteome</keyword>
<keyword evidence="6" id="KW-0677">Repeat</keyword>
<evidence type="ECO:0000259" key="12">
    <source>
        <dbReference type="Pfam" id="PF23138"/>
    </source>
</evidence>
<evidence type="ECO:0000256" key="10">
    <source>
        <dbReference type="PROSITE-ProRule" id="PRU00221"/>
    </source>
</evidence>
<feature type="compositionally biased region" description="Polar residues" evidence="11">
    <location>
        <begin position="252"/>
        <end position="277"/>
    </location>
</feature>
<sequence>MGSTVERTDEHVREYLIYRGFTNTLKHLDSEIKADKEKGFRVDKIIDQLQQFVQSFDLFGLKEYWLYLDRRLFCRLEDVYKSTVNKLRTSLYRYYVINTIQVKGNLEKTQEFFQKQAQELQSQVEWRDWFILPFIPTPEQNPAFSPYFSRQWSDTFLVSLHNFLSVLFQCMHILHFDAEVQKMTGLTEENEQLRQQVRRKQTESRDQRDGDEMVHHKLPAYVQNMDRLGDTELDLVSSQRAVSTATTPSRNFFSFLPQTRRTPGKPNQVSTGSSPNQAAVGRKDPTTNQVRTRSLLFAKLPNHVDYPVGQHKRIQDHEKERKELFSKPPQTPERKVESMEVEPPSEPPSEPPEFSAAAEGGGLSAEQPFIKLSQEEYGEHHSSIMHCRVDCSGRRVASLDVDGVIKVWSFNPIMQTKATIMSKSPLLSLEWATKPDRLLLLGSGVGTVRLYDTDAKKNLYEMNIDETHPRILSLACSPSGSSFVCSAAALNRSVNVSGQLLLWDTKTVKQQLQFSLEPEPVAINCTAFNHNGNLLVTGAADGMIRLFDMQRYESAMSWRAHDGEVYSVEFSYDENTVFSIGEDGKFIQWNIHRCGVKQSEQILPQDATGPFVLSGYSGYKQVQVPRGRLFAFDSEGQHVLTCSSSGGLIYRLTNGEPALDRVLSLGGHKAPVVTVDWCSAVDCGTCLTASMDGKIKLSTLLAQKS</sequence>
<evidence type="ECO:0000256" key="6">
    <source>
        <dbReference type="ARBA" id="ARBA00022737"/>
    </source>
</evidence>
<dbReference type="InParanoid" id="A0A3Q1F0R6"/>
<dbReference type="FunFam" id="2.130.10.10:FF:001230">
    <property type="entry name" value="WD repeat-containing protein 91"/>
    <property type="match status" value="1"/>
</dbReference>
<feature type="repeat" description="WD" evidence="10">
    <location>
        <begin position="516"/>
        <end position="557"/>
    </location>
</feature>
<dbReference type="GO" id="GO:0141039">
    <property type="term" value="F:phosphatidylinositol 3-kinase inhibitor activity"/>
    <property type="evidence" value="ECO:0007669"/>
    <property type="project" value="InterPro"/>
</dbReference>
<evidence type="ECO:0000256" key="4">
    <source>
        <dbReference type="ARBA" id="ARBA00021116"/>
    </source>
</evidence>
<name>A0A3Q1F0R6_9TELE</name>
<evidence type="ECO:0000313" key="13">
    <source>
        <dbReference type="Ensembl" id="ENSAPOP00000009989.1"/>
    </source>
</evidence>
<reference evidence="13" key="1">
    <citation type="submission" date="2025-08" db="UniProtKB">
        <authorList>
            <consortium name="Ensembl"/>
        </authorList>
    </citation>
    <scope>IDENTIFICATION</scope>
</reference>
<feature type="domain" description="ARMC9 CTLH-like" evidence="12">
    <location>
        <begin position="47"/>
        <end position="170"/>
    </location>
</feature>
<evidence type="ECO:0000256" key="11">
    <source>
        <dbReference type="SAM" id="MobiDB-lite"/>
    </source>
</evidence>
<dbReference type="GO" id="GO:0045022">
    <property type="term" value="P:early endosome to late endosome transport"/>
    <property type="evidence" value="ECO:0007669"/>
    <property type="project" value="InterPro"/>
</dbReference>
<feature type="compositionally biased region" description="Basic and acidic residues" evidence="11">
    <location>
        <begin position="200"/>
        <end position="215"/>
    </location>
</feature>
<keyword evidence="8" id="KW-0175">Coiled coil</keyword>
<keyword evidence="7" id="KW-0967">Endosome</keyword>
<dbReference type="SUPFAM" id="SSF50978">
    <property type="entry name" value="WD40 repeat-like"/>
    <property type="match status" value="1"/>
</dbReference>
<comment type="subcellular location">
    <subcellularLocation>
        <location evidence="1">Early endosome membrane</location>
        <topology evidence="1">Peripheral membrane protein</topology>
    </subcellularLocation>
    <subcellularLocation>
        <location evidence="2">Late endosome membrane</location>
    </subcellularLocation>
</comment>
<organism evidence="13 14">
    <name type="scientific">Acanthochromis polyacanthus</name>
    <name type="common">spiny chromis</name>
    <dbReference type="NCBI Taxonomy" id="80966"/>
    <lineage>
        <taxon>Eukaryota</taxon>
        <taxon>Metazoa</taxon>
        <taxon>Chordata</taxon>
        <taxon>Craniata</taxon>
        <taxon>Vertebrata</taxon>
        <taxon>Euteleostomi</taxon>
        <taxon>Actinopterygii</taxon>
        <taxon>Neopterygii</taxon>
        <taxon>Teleostei</taxon>
        <taxon>Neoteleostei</taxon>
        <taxon>Acanthomorphata</taxon>
        <taxon>Ovalentaria</taxon>
        <taxon>Pomacentridae</taxon>
        <taxon>Acanthochromis</taxon>
    </lineage>
</organism>
<dbReference type="PROSITE" id="PS50082">
    <property type="entry name" value="WD_REPEATS_2"/>
    <property type="match status" value="2"/>
</dbReference>
<feature type="region of interest" description="Disordered" evidence="11">
    <location>
        <begin position="307"/>
        <end position="360"/>
    </location>
</feature>
<dbReference type="PANTHER" id="PTHR13083:SF3">
    <property type="entry name" value="WD REPEAT-CONTAINING PROTEIN 91"/>
    <property type="match status" value="1"/>
</dbReference>
<dbReference type="Pfam" id="PF23138">
    <property type="entry name" value="CTLH_Armc9"/>
    <property type="match status" value="1"/>
</dbReference>
<keyword evidence="5 10" id="KW-0853">WD repeat</keyword>
<feature type="repeat" description="WD" evidence="10">
    <location>
        <begin position="558"/>
        <end position="591"/>
    </location>
</feature>
<dbReference type="AlphaFoldDB" id="A0A3Q1F0R6"/>
<evidence type="ECO:0000256" key="8">
    <source>
        <dbReference type="ARBA" id="ARBA00023054"/>
    </source>
</evidence>
<protein>
    <recommendedName>
        <fullName evidence="4">WD repeat-containing protein 91</fullName>
    </recommendedName>
</protein>
<dbReference type="Proteomes" id="UP000257200">
    <property type="component" value="Unplaced"/>
</dbReference>
<evidence type="ECO:0000313" key="14">
    <source>
        <dbReference type="Proteomes" id="UP000257200"/>
    </source>
</evidence>
<dbReference type="GO" id="GO:0051898">
    <property type="term" value="P:negative regulation of phosphatidylinositol 3-kinase/protein kinase B signal transduction"/>
    <property type="evidence" value="ECO:0007669"/>
    <property type="project" value="InterPro"/>
</dbReference>
<dbReference type="InterPro" id="IPR015943">
    <property type="entry name" value="WD40/YVTN_repeat-like_dom_sf"/>
</dbReference>
<evidence type="ECO:0000256" key="2">
    <source>
        <dbReference type="ARBA" id="ARBA00004414"/>
    </source>
</evidence>
<feature type="region of interest" description="Disordered" evidence="11">
    <location>
        <begin position="189"/>
        <end position="215"/>
    </location>
</feature>
<dbReference type="Pfam" id="PF00400">
    <property type="entry name" value="WD40"/>
    <property type="match status" value="3"/>
</dbReference>
<dbReference type="Gene3D" id="2.130.10.10">
    <property type="entry name" value="YVTN repeat-like/Quinoprotein amine dehydrogenase"/>
    <property type="match status" value="2"/>
</dbReference>
<keyword evidence="9" id="KW-0472">Membrane</keyword>
<proteinExistence type="inferred from homology"/>
<evidence type="ECO:0000256" key="7">
    <source>
        <dbReference type="ARBA" id="ARBA00022753"/>
    </source>
</evidence>
<dbReference type="InterPro" id="IPR036322">
    <property type="entry name" value="WD40_repeat_dom_sf"/>
</dbReference>
<dbReference type="InterPro" id="IPR039724">
    <property type="entry name" value="WDR91"/>
</dbReference>
<feature type="region of interest" description="Disordered" evidence="11">
    <location>
        <begin position="252"/>
        <end position="289"/>
    </location>
</feature>
<feature type="compositionally biased region" description="Basic and acidic residues" evidence="11">
    <location>
        <begin position="313"/>
        <end position="325"/>
    </location>
</feature>
<evidence type="ECO:0000256" key="9">
    <source>
        <dbReference type="ARBA" id="ARBA00023136"/>
    </source>
</evidence>
<evidence type="ECO:0000256" key="5">
    <source>
        <dbReference type="ARBA" id="ARBA00022574"/>
    </source>
</evidence>
<dbReference type="GO" id="GO:0031901">
    <property type="term" value="C:early endosome membrane"/>
    <property type="evidence" value="ECO:0007669"/>
    <property type="project" value="UniProtKB-SubCell"/>
</dbReference>
<reference evidence="13" key="2">
    <citation type="submission" date="2025-09" db="UniProtKB">
        <authorList>
            <consortium name="Ensembl"/>
        </authorList>
    </citation>
    <scope>IDENTIFICATION</scope>
</reference>
<dbReference type="InterPro" id="IPR001680">
    <property type="entry name" value="WD40_rpt"/>
</dbReference>
<accession>A0A3Q1F0R6</accession>
<evidence type="ECO:0000256" key="3">
    <source>
        <dbReference type="ARBA" id="ARBA00006128"/>
    </source>
</evidence>
<comment type="similarity">
    <text evidence="3">Belongs to the WD repeat WDR91 family.</text>
</comment>
<dbReference type="GO" id="GO:0031902">
    <property type="term" value="C:late endosome membrane"/>
    <property type="evidence" value="ECO:0007669"/>
    <property type="project" value="UniProtKB-SubCell"/>
</dbReference>
<evidence type="ECO:0000256" key="1">
    <source>
        <dbReference type="ARBA" id="ARBA00004220"/>
    </source>
</evidence>
<dbReference type="GeneTree" id="ENSGT00390000001566"/>
<dbReference type="Ensembl" id="ENSAPOT00000000614.1">
    <property type="protein sequence ID" value="ENSAPOP00000009989.1"/>
    <property type="gene ID" value="ENSAPOG00000012526.1"/>
</dbReference>
<dbReference type="SMART" id="SM00320">
    <property type="entry name" value="WD40"/>
    <property type="match status" value="6"/>
</dbReference>
<dbReference type="InterPro" id="IPR056327">
    <property type="entry name" value="ARMC9_CTLH-like_dom"/>
</dbReference>
<dbReference type="FunCoup" id="A0A3Q1F0R6">
    <property type="interactions" value="326"/>
</dbReference>
<dbReference type="PANTHER" id="PTHR13083">
    <property type="entry name" value="WD REPEAT-CONTAINING PROTEIN 91"/>
    <property type="match status" value="1"/>
</dbReference>
<dbReference type="STRING" id="80966.ENSAPOP00000009989"/>